<evidence type="ECO:0000313" key="2">
    <source>
        <dbReference type="Proteomes" id="UP000472710"/>
    </source>
</evidence>
<organism evidence="1 2">
    <name type="scientific">Streptomyces diastaticus subsp. diastaticus</name>
    <dbReference type="NCBI Taxonomy" id="68040"/>
    <lineage>
        <taxon>Bacteria</taxon>
        <taxon>Bacillati</taxon>
        <taxon>Actinomycetota</taxon>
        <taxon>Actinomycetes</taxon>
        <taxon>Kitasatosporales</taxon>
        <taxon>Streptomycetaceae</taxon>
        <taxon>Streptomyces</taxon>
        <taxon>Streptomyces diastaticus group</taxon>
    </lineage>
</organism>
<accession>A0ABQ1CRB5</accession>
<dbReference type="Proteomes" id="UP000472710">
    <property type="component" value="Unassembled WGS sequence"/>
</dbReference>
<name>A0ABQ1CRB5_STRDI</name>
<reference evidence="1 2" key="1">
    <citation type="submission" date="2020-02" db="EMBL/GenBank/DDBJ databases">
        <title>Whole genome shotgun sequence of Streptomyces diastaticus subsp. diastaticus NBRC 13412.</title>
        <authorList>
            <person name="Ichikawa N."/>
            <person name="Komaki H."/>
            <person name="Tamura T."/>
        </authorList>
    </citation>
    <scope>NUCLEOTIDE SEQUENCE [LARGE SCALE GENOMIC DNA]</scope>
    <source>
        <strain evidence="1 2">NBRC 13412</strain>
    </source>
</reference>
<keyword evidence="2" id="KW-1185">Reference proteome</keyword>
<protein>
    <submittedName>
        <fullName evidence="1">Uncharacterized protein</fullName>
    </submittedName>
</protein>
<comment type="caution">
    <text evidence="1">The sequence shown here is derived from an EMBL/GenBank/DDBJ whole genome shotgun (WGS) entry which is preliminary data.</text>
</comment>
<proteinExistence type="predicted"/>
<dbReference type="EMBL" id="BLLN01000003">
    <property type="protein sequence ID" value="GFH72714.1"/>
    <property type="molecule type" value="Genomic_DNA"/>
</dbReference>
<gene>
    <name evidence="1" type="ORF">Sdia_34820</name>
</gene>
<sequence length="66" mass="7092">MPWARAAVRPCARPTVAWCAVRAGYDLYVHAVLLVFLRAVRLIGADAVGGDQRAVNDDVAALTEGR</sequence>
<evidence type="ECO:0000313" key="1">
    <source>
        <dbReference type="EMBL" id="GFH72714.1"/>
    </source>
</evidence>